<keyword evidence="3" id="KW-1185">Reference proteome</keyword>
<dbReference type="AlphaFoldDB" id="A0A6A6ISM5"/>
<feature type="compositionally biased region" description="Low complexity" evidence="1">
    <location>
        <begin position="260"/>
        <end position="279"/>
    </location>
</feature>
<gene>
    <name evidence="2" type="ORF">BU26DRAFT_560446</name>
</gene>
<feature type="compositionally biased region" description="Polar residues" evidence="1">
    <location>
        <begin position="340"/>
        <end position="379"/>
    </location>
</feature>
<protein>
    <submittedName>
        <fullName evidence="2">Uncharacterized protein</fullName>
    </submittedName>
</protein>
<evidence type="ECO:0000256" key="1">
    <source>
        <dbReference type="SAM" id="MobiDB-lite"/>
    </source>
</evidence>
<feature type="region of interest" description="Disordered" evidence="1">
    <location>
        <begin position="135"/>
        <end position="218"/>
    </location>
</feature>
<reference evidence="2" key="1">
    <citation type="journal article" date="2020" name="Stud. Mycol.">
        <title>101 Dothideomycetes genomes: a test case for predicting lifestyles and emergence of pathogens.</title>
        <authorList>
            <person name="Haridas S."/>
            <person name="Albert R."/>
            <person name="Binder M."/>
            <person name="Bloem J."/>
            <person name="Labutti K."/>
            <person name="Salamov A."/>
            <person name="Andreopoulos B."/>
            <person name="Baker S."/>
            <person name="Barry K."/>
            <person name="Bills G."/>
            <person name="Bluhm B."/>
            <person name="Cannon C."/>
            <person name="Castanera R."/>
            <person name="Culley D."/>
            <person name="Daum C."/>
            <person name="Ezra D."/>
            <person name="Gonzalez J."/>
            <person name="Henrissat B."/>
            <person name="Kuo A."/>
            <person name="Liang C."/>
            <person name="Lipzen A."/>
            <person name="Lutzoni F."/>
            <person name="Magnuson J."/>
            <person name="Mondo S."/>
            <person name="Nolan M."/>
            <person name="Ohm R."/>
            <person name="Pangilinan J."/>
            <person name="Park H.-J."/>
            <person name="Ramirez L."/>
            <person name="Alfaro M."/>
            <person name="Sun H."/>
            <person name="Tritt A."/>
            <person name="Yoshinaga Y."/>
            <person name="Zwiers L.-H."/>
            <person name="Turgeon B."/>
            <person name="Goodwin S."/>
            <person name="Spatafora J."/>
            <person name="Crous P."/>
            <person name="Grigoriev I."/>
        </authorList>
    </citation>
    <scope>NUCLEOTIDE SEQUENCE</scope>
    <source>
        <strain evidence="2">CBS 122368</strain>
    </source>
</reference>
<evidence type="ECO:0000313" key="3">
    <source>
        <dbReference type="Proteomes" id="UP000800094"/>
    </source>
</evidence>
<accession>A0A6A6ISM5</accession>
<feature type="region of interest" description="Disordered" evidence="1">
    <location>
        <begin position="245"/>
        <end position="304"/>
    </location>
</feature>
<sequence length="379" mass="40393">MEFTIHEPVQGIVDAEPQRRGHVAQESPMLLVSVPVTAITYPPYPPSVQAAWDAVQAASNPPSSSATMSPTRRSSFVQYSDDTTAFTTFPPYTPTTTADSPYMWQHMPFAQDGHFLSPLSPPTTAHDAPIMVTPARQSNASLPRTSSSTLYGSGSGEASMSLDAPLPQDDELWDRIDMGTGPSNGVGNRPDSSNGGHSPRSRAGNQAPSVGDTWTDTADGSVWVWDGRRWIEEWQWLDSQNEYGNGEQLGEVGRVPSGQSTVPAPTSESATSASYSENSQPQIPTSTPPGYSNQSYQTSFGGNHTHTSYPGSGYHTAWNMYPMPGGAAPGYPHAVPGQSPGYSHQSNSNPPQYSPTGAGTSAYTPNQYGGVPQSSSFQQ</sequence>
<name>A0A6A6ISM5_9PLEO</name>
<dbReference type="GeneID" id="54586132"/>
<dbReference type="EMBL" id="ML987191">
    <property type="protein sequence ID" value="KAF2253108.1"/>
    <property type="molecule type" value="Genomic_DNA"/>
</dbReference>
<feature type="compositionally biased region" description="Polar residues" evidence="1">
    <location>
        <begin position="280"/>
        <end position="304"/>
    </location>
</feature>
<proteinExistence type="predicted"/>
<organism evidence="2 3">
    <name type="scientific">Trematosphaeria pertusa</name>
    <dbReference type="NCBI Taxonomy" id="390896"/>
    <lineage>
        <taxon>Eukaryota</taxon>
        <taxon>Fungi</taxon>
        <taxon>Dikarya</taxon>
        <taxon>Ascomycota</taxon>
        <taxon>Pezizomycotina</taxon>
        <taxon>Dothideomycetes</taxon>
        <taxon>Pleosporomycetidae</taxon>
        <taxon>Pleosporales</taxon>
        <taxon>Massarineae</taxon>
        <taxon>Trematosphaeriaceae</taxon>
        <taxon>Trematosphaeria</taxon>
    </lineage>
</organism>
<feature type="compositionally biased region" description="Polar residues" evidence="1">
    <location>
        <begin position="135"/>
        <end position="144"/>
    </location>
</feature>
<dbReference type="RefSeq" id="XP_033688112.1">
    <property type="nucleotide sequence ID" value="XM_033832802.1"/>
</dbReference>
<evidence type="ECO:0000313" key="2">
    <source>
        <dbReference type="EMBL" id="KAF2253108.1"/>
    </source>
</evidence>
<feature type="region of interest" description="Disordered" evidence="1">
    <location>
        <begin position="325"/>
        <end position="379"/>
    </location>
</feature>
<feature type="compositionally biased region" description="Polar residues" evidence="1">
    <location>
        <begin position="203"/>
        <end position="218"/>
    </location>
</feature>
<feature type="compositionally biased region" description="Polar residues" evidence="1">
    <location>
        <begin position="181"/>
        <end position="196"/>
    </location>
</feature>
<dbReference type="Proteomes" id="UP000800094">
    <property type="component" value="Unassembled WGS sequence"/>
</dbReference>